<dbReference type="AlphaFoldDB" id="A0A5B7I439"/>
<dbReference type="Proteomes" id="UP000324222">
    <property type="component" value="Unassembled WGS sequence"/>
</dbReference>
<comment type="caution">
    <text evidence="2">The sequence shown here is derived from an EMBL/GenBank/DDBJ whole genome shotgun (WGS) entry which is preliminary data.</text>
</comment>
<protein>
    <submittedName>
        <fullName evidence="2">Uncharacterized protein</fullName>
    </submittedName>
</protein>
<accession>A0A5B7I439</accession>
<reference evidence="2 3" key="1">
    <citation type="submission" date="2019-05" db="EMBL/GenBank/DDBJ databases">
        <title>Another draft genome of Portunus trituberculatus and its Hox gene families provides insights of decapod evolution.</title>
        <authorList>
            <person name="Jeong J.-H."/>
            <person name="Song I."/>
            <person name="Kim S."/>
            <person name="Choi T."/>
            <person name="Kim D."/>
            <person name="Ryu S."/>
            <person name="Kim W."/>
        </authorList>
    </citation>
    <scope>NUCLEOTIDE SEQUENCE [LARGE SCALE GENOMIC DNA]</scope>
    <source>
        <tissue evidence="2">Muscle</tissue>
    </source>
</reference>
<feature type="region of interest" description="Disordered" evidence="1">
    <location>
        <begin position="50"/>
        <end position="72"/>
    </location>
</feature>
<gene>
    <name evidence="2" type="ORF">E2C01_071494</name>
</gene>
<name>A0A5B7I439_PORTR</name>
<keyword evidence="3" id="KW-1185">Reference proteome</keyword>
<evidence type="ECO:0000313" key="2">
    <source>
        <dbReference type="EMBL" id="MPC77053.1"/>
    </source>
</evidence>
<dbReference type="EMBL" id="VSRR010044895">
    <property type="protein sequence ID" value="MPC77053.1"/>
    <property type="molecule type" value="Genomic_DNA"/>
</dbReference>
<evidence type="ECO:0000256" key="1">
    <source>
        <dbReference type="SAM" id="MobiDB-lite"/>
    </source>
</evidence>
<proteinExistence type="predicted"/>
<organism evidence="2 3">
    <name type="scientific">Portunus trituberculatus</name>
    <name type="common">Swimming crab</name>
    <name type="synonym">Neptunus trituberculatus</name>
    <dbReference type="NCBI Taxonomy" id="210409"/>
    <lineage>
        <taxon>Eukaryota</taxon>
        <taxon>Metazoa</taxon>
        <taxon>Ecdysozoa</taxon>
        <taxon>Arthropoda</taxon>
        <taxon>Crustacea</taxon>
        <taxon>Multicrustacea</taxon>
        <taxon>Malacostraca</taxon>
        <taxon>Eumalacostraca</taxon>
        <taxon>Eucarida</taxon>
        <taxon>Decapoda</taxon>
        <taxon>Pleocyemata</taxon>
        <taxon>Brachyura</taxon>
        <taxon>Eubrachyura</taxon>
        <taxon>Portunoidea</taxon>
        <taxon>Portunidae</taxon>
        <taxon>Portuninae</taxon>
        <taxon>Portunus</taxon>
    </lineage>
</organism>
<evidence type="ECO:0000313" key="3">
    <source>
        <dbReference type="Proteomes" id="UP000324222"/>
    </source>
</evidence>
<sequence length="72" mass="7907">MKEVTPGNLDIYTCRGREVGSTFLAGQLAVIVANNDELRLFEGHRMARRAGDEVGQEISREGKEKVTGKDEG</sequence>